<reference evidence="1" key="1">
    <citation type="submission" date="2023-04" db="EMBL/GenBank/DDBJ databases">
        <title>Phytophthora lilii NBRC 32176.</title>
        <authorList>
            <person name="Ichikawa N."/>
            <person name="Sato H."/>
            <person name="Tonouchi N."/>
        </authorList>
    </citation>
    <scope>NUCLEOTIDE SEQUENCE</scope>
    <source>
        <strain evidence="1">NBRC 32176</strain>
    </source>
</reference>
<dbReference type="EMBL" id="BSXW01000129">
    <property type="protein sequence ID" value="GMF12678.1"/>
    <property type="molecule type" value="Genomic_DNA"/>
</dbReference>
<accession>A0A9W6TH93</accession>
<organism evidence="1 2">
    <name type="scientific">Phytophthora lilii</name>
    <dbReference type="NCBI Taxonomy" id="2077276"/>
    <lineage>
        <taxon>Eukaryota</taxon>
        <taxon>Sar</taxon>
        <taxon>Stramenopiles</taxon>
        <taxon>Oomycota</taxon>
        <taxon>Peronosporomycetes</taxon>
        <taxon>Peronosporales</taxon>
        <taxon>Peronosporaceae</taxon>
        <taxon>Phytophthora</taxon>
    </lineage>
</organism>
<dbReference type="AlphaFoldDB" id="A0A9W6TH93"/>
<dbReference type="OrthoDB" id="150053at2759"/>
<sequence length="78" mass="8428">MKVPKMLIDYTLRFGIPIALCYAYWDPKSDDEIRRDVVRAASDLASGERVAVNGQKLAAFAHLLVVLAGGSLMCGVGC</sequence>
<evidence type="ECO:0000313" key="2">
    <source>
        <dbReference type="Proteomes" id="UP001165083"/>
    </source>
</evidence>
<protein>
    <submittedName>
        <fullName evidence="1">Unnamed protein product</fullName>
    </submittedName>
</protein>
<comment type="caution">
    <text evidence="1">The sequence shown here is derived from an EMBL/GenBank/DDBJ whole genome shotgun (WGS) entry which is preliminary data.</text>
</comment>
<evidence type="ECO:0000313" key="1">
    <source>
        <dbReference type="EMBL" id="GMF12678.1"/>
    </source>
</evidence>
<dbReference type="Proteomes" id="UP001165083">
    <property type="component" value="Unassembled WGS sequence"/>
</dbReference>
<keyword evidence="2" id="KW-1185">Reference proteome</keyword>
<gene>
    <name evidence="1" type="ORF">Plil01_000325100</name>
</gene>
<name>A0A9W6TH93_9STRA</name>
<proteinExistence type="predicted"/>